<dbReference type="PROSITE" id="PS50893">
    <property type="entry name" value="ABC_TRANSPORTER_2"/>
    <property type="match status" value="1"/>
</dbReference>
<evidence type="ECO:0000259" key="5">
    <source>
        <dbReference type="PROSITE" id="PS50893"/>
    </source>
</evidence>
<name>A0A3R9QV24_9CREN</name>
<evidence type="ECO:0000256" key="3">
    <source>
        <dbReference type="ARBA" id="ARBA00022840"/>
    </source>
</evidence>
<dbReference type="Pfam" id="PF00005">
    <property type="entry name" value="ABC_tran"/>
    <property type="match status" value="1"/>
</dbReference>
<dbReference type="InterPro" id="IPR017871">
    <property type="entry name" value="ABC_transporter-like_CS"/>
</dbReference>
<dbReference type="GO" id="GO:0005524">
    <property type="term" value="F:ATP binding"/>
    <property type="evidence" value="ECO:0007669"/>
    <property type="project" value="UniProtKB-KW"/>
</dbReference>
<evidence type="ECO:0000313" key="7">
    <source>
        <dbReference type="EMBL" id="RZN62182.1"/>
    </source>
</evidence>
<evidence type="ECO:0000256" key="4">
    <source>
        <dbReference type="ARBA" id="ARBA00022967"/>
    </source>
</evidence>
<dbReference type="GO" id="GO:0016887">
    <property type="term" value="F:ATP hydrolysis activity"/>
    <property type="evidence" value="ECO:0007669"/>
    <property type="project" value="InterPro"/>
</dbReference>
<sequence length="428" mass="47542">MLKVCNIECYYESTKVLDGISFSINPGDFVGVLGPNGSGKTTLLRALSRVLKPRIGAVFLEDSNIYLMKNREVAKNIAVVPQDAAPAGFNLTVLDFVLMGRHPHMSRFKMESEKDFAIAKRAMEMTNTLYLAGKNINELSGGERQRVLIARALTQEPKVLLLDEPTSHLDVNNQLEIMELLKRLCLERKMAVLAVLHDFNIASHYCDSLILLNGGRIVSMGAVDDVLTSENIKKVFQVDAIVKRNPITGSLYVIPALIRRKETDQDFSIHIICGAGTGTGLMKILAEMGFNLTVGVLNAPDTDYETAQLLNIPSVIEAPFSPISEENYRANLEIILRSDAVVISSVPFGYANLKNLEAAREAIKRGIPVIVLDDIPIEQRDFTKGEATEIIRELRDKGAVFVRNEQDLLNAIFYIKKNKDSVKQEVIR</sequence>
<organism evidence="6 8">
    <name type="scientific">Candidatus Methanodesulfokora washburnensis</name>
    <dbReference type="NCBI Taxonomy" id="2478471"/>
    <lineage>
        <taxon>Archaea</taxon>
        <taxon>Thermoproteota</taxon>
        <taxon>Candidatus Korarchaeia</taxon>
        <taxon>Candidatus Korarchaeia incertae sedis</taxon>
        <taxon>Candidatus Methanodesulfokora</taxon>
    </lineage>
</organism>
<dbReference type="PROSITE" id="PS00211">
    <property type="entry name" value="ABC_TRANSPORTER_1"/>
    <property type="match status" value="1"/>
</dbReference>
<dbReference type="PANTHER" id="PTHR42794">
    <property type="entry name" value="HEMIN IMPORT ATP-BINDING PROTEIN HMUV"/>
    <property type="match status" value="1"/>
</dbReference>
<dbReference type="SMART" id="SM00382">
    <property type="entry name" value="AAA"/>
    <property type="match status" value="1"/>
</dbReference>
<dbReference type="EMBL" id="RXII01000053">
    <property type="protein sequence ID" value="RZN62182.1"/>
    <property type="molecule type" value="Genomic_DNA"/>
</dbReference>
<evidence type="ECO:0000313" key="8">
    <source>
        <dbReference type="Proteomes" id="UP000277582"/>
    </source>
</evidence>
<evidence type="ECO:0000256" key="2">
    <source>
        <dbReference type="ARBA" id="ARBA00022741"/>
    </source>
</evidence>
<dbReference type="InterPro" id="IPR003593">
    <property type="entry name" value="AAA+_ATPase"/>
</dbReference>
<dbReference type="PANTHER" id="PTHR42794:SF1">
    <property type="entry name" value="HEMIN IMPORT ATP-BINDING PROTEIN HMUV"/>
    <property type="match status" value="1"/>
</dbReference>
<evidence type="ECO:0000256" key="1">
    <source>
        <dbReference type="ARBA" id="ARBA00022448"/>
    </source>
</evidence>
<keyword evidence="8" id="KW-1185">Reference proteome</keyword>
<keyword evidence="4" id="KW-1278">Translocase</keyword>
<dbReference type="InterPro" id="IPR003439">
    <property type="entry name" value="ABC_transporter-like_ATP-bd"/>
</dbReference>
<dbReference type="CDD" id="cd03214">
    <property type="entry name" value="ABC_Iron-Siderophores_B12_Hemin"/>
    <property type="match status" value="1"/>
</dbReference>
<dbReference type="EMBL" id="RCOS01000137">
    <property type="protein sequence ID" value="RSN72857.1"/>
    <property type="molecule type" value="Genomic_DNA"/>
</dbReference>
<protein>
    <submittedName>
        <fullName evidence="6">ABC transporter ATP-binding protein</fullName>
    </submittedName>
</protein>
<proteinExistence type="predicted"/>
<feature type="domain" description="ABC transporter" evidence="5">
    <location>
        <begin position="2"/>
        <end position="239"/>
    </location>
</feature>
<evidence type="ECO:0000313" key="9">
    <source>
        <dbReference type="Proteomes" id="UP000316217"/>
    </source>
</evidence>
<dbReference type="SUPFAM" id="SSF52540">
    <property type="entry name" value="P-loop containing nucleoside triphosphate hydrolases"/>
    <property type="match status" value="1"/>
</dbReference>
<keyword evidence="1" id="KW-0813">Transport</keyword>
<reference evidence="6 8" key="1">
    <citation type="submission" date="2018-10" db="EMBL/GenBank/DDBJ databases">
        <title>Co-occurring genomic capacity for anaerobic methane metabolism and dissimilatory sulfite reduction discovered in the Korarchaeota.</title>
        <authorList>
            <person name="Mckay L.J."/>
            <person name="Dlakic M."/>
            <person name="Fields M.W."/>
            <person name="Delmont T.O."/>
            <person name="Eren A.M."/>
            <person name="Jay Z.J."/>
            <person name="Klingelsmith K.B."/>
            <person name="Rusch D.B."/>
            <person name="Inskeep W.P."/>
        </authorList>
    </citation>
    <scope>NUCLEOTIDE SEQUENCE [LARGE SCALE GENOMIC DNA]</scope>
    <source>
        <strain evidence="6 8">MDKW</strain>
    </source>
</reference>
<reference evidence="7 9" key="2">
    <citation type="journal article" date="2019" name="Nat. Microbiol.">
        <title>Wide diversity of methane and short-chain alkane metabolisms in uncultured archaea.</title>
        <authorList>
            <person name="Borrel G."/>
            <person name="Adam P.S."/>
            <person name="McKay L.J."/>
            <person name="Chen L.X."/>
            <person name="Sierra-Garcia I.N."/>
            <person name="Sieber C.M."/>
            <person name="Letourneur Q."/>
            <person name="Ghozlane A."/>
            <person name="Andersen G.L."/>
            <person name="Li W.J."/>
            <person name="Hallam S.J."/>
            <person name="Muyzer G."/>
            <person name="de Oliveira V.M."/>
            <person name="Inskeep W.P."/>
            <person name="Banfield J.F."/>
            <person name="Gribaldo S."/>
        </authorList>
    </citation>
    <scope>NUCLEOTIDE SEQUENCE [LARGE SCALE GENOMIC DNA]</scope>
    <source>
        <strain evidence="7">NM4</strain>
    </source>
</reference>
<evidence type="ECO:0000313" key="6">
    <source>
        <dbReference type="EMBL" id="RSN72857.1"/>
    </source>
</evidence>
<dbReference type="Proteomes" id="UP000277582">
    <property type="component" value="Unassembled WGS sequence"/>
</dbReference>
<keyword evidence="2" id="KW-0547">Nucleotide-binding</keyword>
<keyword evidence="3 6" id="KW-0067">ATP-binding</keyword>
<comment type="caution">
    <text evidence="6">The sequence shown here is derived from an EMBL/GenBank/DDBJ whole genome shotgun (WGS) entry which is preliminary data.</text>
</comment>
<dbReference type="Proteomes" id="UP000316217">
    <property type="component" value="Unassembled WGS sequence"/>
</dbReference>
<dbReference type="Gene3D" id="3.40.50.300">
    <property type="entry name" value="P-loop containing nucleotide triphosphate hydrolases"/>
    <property type="match status" value="1"/>
</dbReference>
<dbReference type="AlphaFoldDB" id="A0A3R9QV24"/>
<dbReference type="FunFam" id="3.40.50.300:FF:000134">
    <property type="entry name" value="Iron-enterobactin ABC transporter ATP-binding protein"/>
    <property type="match status" value="1"/>
</dbReference>
<dbReference type="InterPro" id="IPR027417">
    <property type="entry name" value="P-loop_NTPase"/>
</dbReference>
<accession>A0A3R9QV24</accession>
<dbReference type="OrthoDB" id="24644at2157"/>
<gene>
    <name evidence="6" type="ORF">D6D85_12280</name>
    <name evidence="7" type="ORF">EF810_03395</name>
</gene>